<keyword evidence="3" id="KW-1185">Reference proteome</keyword>
<dbReference type="Proteomes" id="UP001054945">
    <property type="component" value="Unassembled WGS sequence"/>
</dbReference>
<evidence type="ECO:0000313" key="3">
    <source>
        <dbReference type="Proteomes" id="UP001054945"/>
    </source>
</evidence>
<feature type="region of interest" description="Disordered" evidence="1">
    <location>
        <begin position="1"/>
        <end position="26"/>
    </location>
</feature>
<proteinExistence type="predicted"/>
<organism evidence="2 3">
    <name type="scientific">Caerostris extrusa</name>
    <name type="common">Bark spider</name>
    <name type="synonym">Caerostris bankana</name>
    <dbReference type="NCBI Taxonomy" id="172846"/>
    <lineage>
        <taxon>Eukaryota</taxon>
        <taxon>Metazoa</taxon>
        <taxon>Ecdysozoa</taxon>
        <taxon>Arthropoda</taxon>
        <taxon>Chelicerata</taxon>
        <taxon>Arachnida</taxon>
        <taxon>Araneae</taxon>
        <taxon>Araneomorphae</taxon>
        <taxon>Entelegynae</taxon>
        <taxon>Araneoidea</taxon>
        <taxon>Araneidae</taxon>
        <taxon>Caerostris</taxon>
    </lineage>
</organism>
<dbReference type="AlphaFoldDB" id="A0AAV4NR50"/>
<evidence type="ECO:0000313" key="2">
    <source>
        <dbReference type="EMBL" id="GIX87445.1"/>
    </source>
</evidence>
<comment type="caution">
    <text evidence="2">The sequence shown here is derived from an EMBL/GenBank/DDBJ whole genome shotgun (WGS) entry which is preliminary data.</text>
</comment>
<name>A0AAV4NR50_CAEEX</name>
<protein>
    <submittedName>
        <fullName evidence="2">Uncharacterized protein</fullName>
    </submittedName>
</protein>
<sequence length="90" mass="10136">MLLKLKSFHRSTVGEKTEGPDVQQQQKKIQFTLRNYKKDSNLSKKVYAWPSEAWTNFLPPGFQADKSFPLVVPPPFSHAAGKATLCAVDD</sequence>
<dbReference type="EMBL" id="BPLR01021236">
    <property type="protein sequence ID" value="GIX87445.1"/>
    <property type="molecule type" value="Genomic_DNA"/>
</dbReference>
<reference evidence="2 3" key="1">
    <citation type="submission" date="2021-06" db="EMBL/GenBank/DDBJ databases">
        <title>Caerostris extrusa draft genome.</title>
        <authorList>
            <person name="Kono N."/>
            <person name="Arakawa K."/>
        </authorList>
    </citation>
    <scope>NUCLEOTIDE SEQUENCE [LARGE SCALE GENOMIC DNA]</scope>
</reference>
<evidence type="ECO:0000256" key="1">
    <source>
        <dbReference type="SAM" id="MobiDB-lite"/>
    </source>
</evidence>
<accession>A0AAV4NR50</accession>
<gene>
    <name evidence="2" type="ORF">CEXT_314741</name>
</gene>